<feature type="transmembrane region" description="Helical" evidence="7">
    <location>
        <begin position="68"/>
        <end position="87"/>
    </location>
</feature>
<evidence type="ECO:0000256" key="2">
    <source>
        <dbReference type="ARBA" id="ARBA00022448"/>
    </source>
</evidence>
<comment type="subcellular location">
    <subcellularLocation>
        <location evidence="1">Membrane</location>
        <topology evidence="1">Multi-pass membrane protein</topology>
    </subcellularLocation>
</comment>
<dbReference type="PANTHER" id="PTHR31645">
    <property type="entry name" value="OLIGOPEPTIDE TRANSPORTER YGL114W-RELATED"/>
    <property type="match status" value="1"/>
</dbReference>
<dbReference type="RefSeq" id="WP_153818172.1">
    <property type="nucleotide sequence ID" value="NZ_WJIE01000001.1"/>
</dbReference>
<feature type="transmembrane region" description="Helical" evidence="7">
    <location>
        <begin position="533"/>
        <end position="554"/>
    </location>
</feature>
<accession>A0A6N7PGX1</accession>
<evidence type="ECO:0000313" key="9">
    <source>
        <dbReference type="Proteomes" id="UP000440224"/>
    </source>
</evidence>
<dbReference type="EMBL" id="WJIE01000001">
    <property type="protein sequence ID" value="MRG91372.1"/>
    <property type="molecule type" value="Genomic_DNA"/>
</dbReference>
<keyword evidence="2" id="KW-0813">Transport</keyword>
<proteinExistence type="predicted"/>
<evidence type="ECO:0000256" key="5">
    <source>
        <dbReference type="ARBA" id="ARBA00023136"/>
    </source>
</evidence>
<feature type="transmembrane region" description="Helical" evidence="7">
    <location>
        <begin position="566"/>
        <end position="591"/>
    </location>
</feature>
<feature type="transmembrane region" description="Helical" evidence="7">
    <location>
        <begin position="40"/>
        <end position="62"/>
    </location>
</feature>
<sequence length="633" mass="66273">MTTMNHAPPADPAVPTENAPAKDPEQQWLETIYRKGEKQLTVRAIIAGMLIGGVMCLSNLYVFFKTGWSLGVTLTACILAFAVFELFRAMRLTKSEFTILENNAMGSVASAAGYMTGGGNMAAFGALLMVTTMRPDPLWMMLWFGAIAALGVFAAIPIKRQLINREALAFPTGTATAETLRSMHDAAHAGAPGAEKAVGGGKDKARLLGLAGLVGALLTFLRDAKAAWMPFNIPGAIPLPFAIAGRAAKDWTITLKSELVLVGAGALMSFRTGWSLLLSGLGCYVILAPRLFEEHAIKEVSYKAIVGWTLWPGAAILVASGLTSFVLDYKSVARSFRGLSGLFSRGASAEKREPIAEVECPEWWFPAGFAVLAPVVITLMAFLFKIPLWAGIVAVPLAVIMGFVAARVTGETDVTPTKALGPVTQAVYGVITPGNLTGNIMSANVTGGIGLHAADLLTDLKSGWLLGASPRQQLKGQLFGVIAGALVVVPAFWLIIPDPTVLGSEEWPAPSCLVWAGVSQAFAGGLGGLPPGALRAIGVGFALGLVLALAERFAPKKLLPYIPSPAGIGIALVIPASNAIAMFIGSLIAHVLRKVKPAMAERLTVPVSSGFIAGESLMGIVIALLVVMGLLDK</sequence>
<evidence type="ECO:0000256" key="6">
    <source>
        <dbReference type="SAM" id="MobiDB-lite"/>
    </source>
</evidence>
<reference evidence="8 9" key="1">
    <citation type="submission" date="2019-10" db="EMBL/GenBank/DDBJ databases">
        <title>A soil myxobacterium in the family Polyangiaceae.</title>
        <authorList>
            <person name="Li Y."/>
            <person name="Wang J."/>
        </authorList>
    </citation>
    <scope>NUCLEOTIDE SEQUENCE [LARGE SCALE GENOMIC DNA]</scope>
    <source>
        <strain evidence="8 9">DSM 14734</strain>
    </source>
</reference>
<dbReference type="InterPro" id="IPR045035">
    <property type="entry name" value="YSL-like"/>
</dbReference>
<evidence type="ECO:0000256" key="4">
    <source>
        <dbReference type="ARBA" id="ARBA00022989"/>
    </source>
</evidence>
<dbReference type="PANTHER" id="PTHR31645:SF0">
    <property type="entry name" value="OLIGOPEPTIDE TRANSPORTER YGL114W-RELATED"/>
    <property type="match status" value="1"/>
</dbReference>
<feature type="transmembrane region" description="Helical" evidence="7">
    <location>
        <begin position="388"/>
        <end position="408"/>
    </location>
</feature>
<protein>
    <submittedName>
        <fullName evidence="8">OPT family oligopeptide transporter</fullName>
    </submittedName>
</protein>
<keyword evidence="4 7" id="KW-1133">Transmembrane helix</keyword>
<feature type="transmembrane region" description="Helical" evidence="7">
    <location>
        <begin position="308"/>
        <end position="327"/>
    </location>
</feature>
<feature type="transmembrane region" description="Helical" evidence="7">
    <location>
        <begin position="108"/>
        <end position="132"/>
    </location>
</feature>
<evidence type="ECO:0000313" key="8">
    <source>
        <dbReference type="EMBL" id="MRG91372.1"/>
    </source>
</evidence>
<keyword evidence="5 7" id="KW-0472">Membrane</keyword>
<dbReference type="NCBIfam" id="TIGR00728">
    <property type="entry name" value="OPT_sfam"/>
    <property type="match status" value="1"/>
</dbReference>
<comment type="caution">
    <text evidence="8">The sequence shown here is derived from an EMBL/GenBank/DDBJ whole genome shotgun (WGS) entry which is preliminary data.</text>
</comment>
<dbReference type="Pfam" id="PF03169">
    <property type="entry name" value="OPT"/>
    <property type="match status" value="1"/>
</dbReference>
<feature type="transmembrane region" description="Helical" evidence="7">
    <location>
        <begin position="478"/>
        <end position="496"/>
    </location>
</feature>
<feature type="transmembrane region" description="Helical" evidence="7">
    <location>
        <begin position="138"/>
        <end position="158"/>
    </location>
</feature>
<gene>
    <name evidence="8" type="ORF">GF068_05460</name>
</gene>
<dbReference type="OrthoDB" id="9809340at2"/>
<feature type="transmembrane region" description="Helical" evidence="7">
    <location>
        <begin position="363"/>
        <end position="382"/>
    </location>
</feature>
<evidence type="ECO:0000256" key="7">
    <source>
        <dbReference type="SAM" id="Phobius"/>
    </source>
</evidence>
<keyword evidence="3 7" id="KW-0812">Transmembrane</keyword>
<organism evidence="8 9">
    <name type="scientific">Polyangium spumosum</name>
    <dbReference type="NCBI Taxonomy" id="889282"/>
    <lineage>
        <taxon>Bacteria</taxon>
        <taxon>Pseudomonadati</taxon>
        <taxon>Myxococcota</taxon>
        <taxon>Polyangia</taxon>
        <taxon>Polyangiales</taxon>
        <taxon>Polyangiaceae</taxon>
        <taxon>Polyangium</taxon>
    </lineage>
</organism>
<feature type="transmembrane region" description="Helical" evidence="7">
    <location>
        <begin position="259"/>
        <end position="288"/>
    </location>
</feature>
<keyword evidence="9" id="KW-1185">Reference proteome</keyword>
<dbReference type="Proteomes" id="UP000440224">
    <property type="component" value="Unassembled WGS sequence"/>
</dbReference>
<dbReference type="GO" id="GO:0016020">
    <property type="term" value="C:membrane"/>
    <property type="evidence" value="ECO:0007669"/>
    <property type="project" value="UniProtKB-SubCell"/>
</dbReference>
<evidence type="ECO:0000256" key="3">
    <source>
        <dbReference type="ARBA" id="ARBA00022692"/>
    </source>
</evidence>
<feature type="region of interest" description="Disordered" evidence="6">
    <location>
        <begin position="1"/>
        <end position="22"/>
    </location>
</feature>
<feature type="transmembrane region" description="Helical" evidence="7">
    <location>
        <begin position="611"/>
        <end position="631"/>
    </location>
</feature>
<evidence type="ECO:0000256" key="1">
    <source>
        <dbReference type="ARBA" id="ARBA00004141"/>
    </source>
</evidence>
<dbReference type="AlphaFoldDB" id="A0A6N7PGX1"/>
<dbReference type="InterPro" id="IPR004813">
    <property type="entry name" value="OPT"/>
</dbReference>
<dbReference type="GO" id="GO:0035673">
    <property type="term" value="F:oligopeptide transmembrane transporter activity"/>
    <property type="evidence" value="ECO:0007669"/>
    <property type="project" value="InterPro"/>
</dbReference>
<name>A0A6N7PGX1_9BACT</name>